<feature type="domain" description="Polyphosphate kinase N-terminal" evidence="9">
    <location>
        <begin position="12"/>
        <end position="116"/>
    </location>
</feature>
<keyword evidence="2 6" id="KW-0808">Transferase</keyword>
<feature type="binding site" evidence="6">
    <location>
        <position position="383"/>
    </location>
    <ligand>
        <name>Mg(2+)</name>
        <dbReference type="ChEBI" id="CHEBI:18420"/>
    </ligand>
</feature>
<keyword evidence="6" id="KW-0460">Magnesium</keyword>
<evidence type="ECO:0000259" key="8">
    <source>
        <dbReference type="Pfam" id="PF02503"/>
    </source>
</evidence>
<evidence type="ECO:0000259" key="11">
    <source>
        <dbReference type="Pfam" id="PF17941"/>
    </source>
</evidence>
<reference evidence="12 13" key="1">
    <citation type="submission" date="2012-01" db="EMBL/GenBank/DDBJ databases">
        <title>The Genome Sequence of Odoribacter laneus YIT 12061.</title>
        <authorList>
            <consortium name="The Broad Institute Genome Sequencing Platform"/>
            <person name="Earl A."/>
            <person name="Ward D."/>
            <person name="Feldgarden M."/>
            <person name="Gevers D."/>
            <person name="Morotomi M."/>
            <person name="Young S.K."/>
            <person name="Zeng Q."/>
            <person name="Gargeya S."/>
            <person name="Fitzgerald M."/>
            <person name="Haas B."/>
            <person name="Abouelleil A."/>
            <person name="Alvarado L."/>
            <person name="Arachchi H.M."/>
            <person name="Berlin A."/>
            <person name="Chapman S.B."/>
            <person name="Gearin G."/>
            <person name="Goldberg J."/>
            <person name="Griggs A."/>
            <person name="Gujja S."/>
            <person name="Hansen M."/>
            <person name="Heiman D."/>
            <person name="Howarth C."/>
            <person name="Larimer J."/>
            <person name="Lui A."/>
            <person name="MacDonald P.J.P."/>
            <person name="McCowen C."/>
            <person name="Montmayeur A."/>
            <person name="Murphy C."/>
            <person name="Neiman D."/>
            <person name="Pearson M."/>
            <person name="Priest M."/>
            <person name="Roberts A."/>
            <person name="Saif S."/>
            <person name="Shea T."/>
            <person name="Sisk P."/>
            <person name="Stolte C."/>
            <person name="Sykes S."/>
            <person name="Wortman J."/>
            <person name="Nusbaum C."/>
            <person name="Birren B."/>
        </authorList>
    </citation>
    <scope>NUCLEOTIDE SEQUENCE [LARGE SCALE GENOMIC DNA]</scope>
    <source>
        <strain evidence="12 13">YIT 12061</strain>
    </source>
</reference>
<proteinExistence type="inferred from homology"/>
<name>H1DG28_9BACT</name>
<dbReference type="Pfam" id="PF13089">
    <property type="entry name" value="PP_kinase_N"/>
    <property type="match status" value="1"/>
</dbReference>
<evidence type="ECO:0000256" key="2">
    <source>
        <dbReference type="ARBA" id="ARBA00022679"/>
    </source>
</evidence>
<dbReference type="InterPro" id="IPR036832">
    <property type="entry name" value="PPK_N_dom_sf"/>
</dbReference>
<dbReference type="InterPro" id="IPR025200">
    <property type="entry name" value="PPK_C_dom2"/>
</dbReference>
<dbReference type="NCBIfam" id="TIGR03705">
    <property type="entry name" value="poly_P_kin"/>
    <property type="match status" value="1"/>
</dbReference>
<dbReference type="NCBIfam" id="NF003925">
    <property type="entry name" value="PRK05443.3-3"/>
    <property type="match status" value="1"/>
</dbReference>
<dbReference type="InterPro" id="IPR025198">
    <property type="entry name" value="PPK_N_dom"/>
</dbReference>
<comment type="catalytic activity">
    <reaction evidence="6 7">
        <text>[phosphate](n) + ATP = [phosphate](n+1) + ADP</text>
        <dbReference type="Rhea" id="RHEA:19573"/>
        <dbReference type="Rhea" id="RHEA-COMP:9859"/>
        <dbReference type="Rhea" id="RHEA-COMP:14280"/>
        <dbReference type="ChEBI" id="CHEBI:16838"/>
        <dbReference type="ChEBI" id="CHEBI:30616"/>
        <dbReference type="ChEBI" id="CHEBI:456216"/>
        <dbReference type="EC" id="2.7.4.1"/>
    </reaction>
</comment>
<evidence type="ECO:0000256" key="3">
    <source>
        <dbReference type="ARBA" id="ARBA00022741"/>
    </source>
</evidence>
<comment type="cofactor">
    <cofactor evidence="6">
        <name>Mg(2+)</name>
        <dbReference type="ChEBI" id="CHEBI:18420"/>
    </cofactor>
</comment>
<dbReference type="Proteomes" id="UP000004892">
    <property type="component" value="Unassembled WGS sequence"/>
</dbReference>
<dbReference type="InterPro" id="IPR003414">
    <property type="entry name" value="PP_kinase"/>
</dbReference>
<dbReference type="EC" id="2.7.4.1" evidence="6 7"/>
<evidence type="ECO:0000313" key="12">
    <source>
        <dbReference type="EMBL" id="EHP48851.1"/>
    </source>
</evidence>
<dbReference type="STRING" id="742817.HMPREF9449_01214"/>
<dbReference type="HAMAP" id="MF_00347">
    <property type="entry name" value="Polyphosphate_kinase"/>
    <property type="match status" value="1"/>
</dbReference>
<feature type="binding site" evidence="6">
    <location>
        <position position="568"/>
    </location>
    <ligand>
        <name>ATP</name>
        <dbReference type="ChEBI" id="CHEBI:30616"/>
    </ligand>
</feature>
<dbReference type="InterPro" id="IPR024953">
    <property type="entry name" value="PP_kinase_middle"/>
</dbReference>
<dbReference type="NCBIfam" id="NF003917">
    <property type="entry name" value="PRK05443.1-1"/>
    <property type="match status" value="1"/>
</dbReference>
<feature type="binding site" evidence="6">
    <location>
        <position position="413"/>
    </location>
    <ligand>
        <name>Mg(2+)</name>
        <dbReference type="ChEBI" id="CHEBI:18420"/>
    </ligand>
</feature>
<evidence type="ECO:0000256" key="7">
    <source>
        <dbReference type="RuleBase" id="RU003800"/>
    </source>
</evidence>
<dbReference type="InterPro" id="IPR041108">
    <property type="entry name" value="PP_kinase_C_1"/>
</dbReference>
<keyword evidence="3 6" id="KW-0547">Nucleotide-binding</keyword>
<dbReference type="EMBL" id="ADMC01000017">
    <property type="protein sequence ID" value="EHP48851.1"/>
    <property type="molecule type" value="Genomic_DNA"/>
</dbReference>
<dbReference type="PATRIC" id="fig|742817.3.peg.1290"/>
<accession>H1DG28</accession>
<dbReference type="PANTHER" id="PTHR30218:SF0">
    <property type="entry name" value="POLYPHOSPHATE KINASE"/>
    <property type="match status" value="1"/>
</dbReference>
<dbReference type="Gene3D" id="3.30.870.10">
    <property type="entry name" value="Endonuclease Chain A"/>
    <property type="match status" value="2"/>
</dbReference>
<keyword evidence="6" id="KW-0479">Metal-binding</keyword>
<dbReference type="eggNOG" id="COG0855">
    <property type="taxonomic scope" value="Bacteria"/>
</dbReference>
<feature type="active site" description="Phosphohistidine intermediate" evidence="6">
    <location>
        <position position="443"/>
    </location>
</feature>
<comment type="similarity">
    <text evidence="6 7">Belongs to the polyphosphate kinase 1 (PPK1) family.</text>
</comment>
<keyword evidence="5 6" id="KW-0067">ATP-binding</keyword>
<dbReference type="Pfam" id="PF13090">
    <property type="entry name" value="PP_kinase_C"/>
    <property type="match status" value="1"/>
</dbReference>
<keyword evidence="4 6" id="KW-0418">Kinase</keyword>
<evidence type="ECO:0000256" key="5">
    <source>
        <dbReference type="ARBA" id="ARBA00022840"/>
    </source>
</evidence>
<feature type="binding site" evidence="6">
    <location>
        <position position="50"/>
    </location>
    <ligand>
        <name>ATP</name>
        <dbReference type="ChEBI" id="CHEBI:30616"/>
    </ligand>
</feature>
<evidence type="ECO:0000256" key="1">
    <source>
        <dbReference type="ARBA" id="ARBA00022553"/>
    </source>
</evidence>
<dbReference type="GO" id="GO:0046872">
    <property type="term" value="F:metal ion binding"/>
    <property type="evidence" value="ECO:0007669"/>
    <property type="project" value="UniProtKB-KW"/>
</dbReference>
<feature type="domain" description="Polyphosphate kinase C-terminal" evidence="10">
    <location>
        <begin position="507"/>
        <end position="668"/>
    </location>
</feature>
<dbReference type="GO" id="GO:0008976">
    <property type="term" value="F:polyphosphate kinase activity"/>
    <property type="evidence" value="ECO:0007669"/>
    <property type="project" value="UniProtKB-UniRule"/>
</dbReference>
<protein>
    <recommendedName>
        <fullName evidence="6 7">Polyphosphate kinase</fullName>
        <ecNumber evidence="6 7">2.7.4.1</ecNumber>
    </recommendedName>
    <alternativeName>
        <fullName evidence="6">ATP-polyphosphate phosphotransferase</fullName>
    </alternativeName>
    <alternativeName>
        <fullName evidence="6">Polyphosphoric acid kinase</fullName>
    </alternativeName>
</protein>
<dbReference type="HOGENOM" id="CLU_009678_6_1_10"/>
<dbReference type="GO" id="GO:0006799">
    <property type="term" value="P:polyphosphate biosynthetic process"/>
    <property type="evidence" value="ECO:0007669"/>
    <property type="project" value="UniProtKB-UniRule"/>
</dbReference>
<feature type="domain" description="Polyphosphate kinase middle" evidence="8">
    <location>
        <begin position="125"/>
        <end position="313"/>
    </location>
</feature>
<keyword evidence="1 6" id="KW-0597">Phosphoprotein</keyword>
<dbReference type="GO" id="GO:0005524">
    <property type="term" value="F:ATP binding"/>
    <property type="evidence" value="ECO:0007669"/>
    <property type="project" value="UniProtKB-KW"/>
</dbReference>
<evidence type="ECO:0000313" key="13">
    <source>
        <dbReference type="Proteomes" id="UP000004892"/>
    </source>
</evidence>
<comment type="caution">
    <text evidence="12">The sequence shown here is derived from an EMBL/GenBank/DDBJ whole genome shotgun (WGS) entry which is preliminary data.</text>
</comment>
<dbReference type="Pfam" id="PF02503">
    <property type="entry name" value="PP_kinase"/>
    <property type="match status" value="1"/>
</dbReference>
<evidence type="ECO:0000259" key="9">
    <source>
        <dbReference type="Pfam" id="PF13089"/>
    </source>
</evidence>
<dbReference type="GeneID" id="98068797"/>
<evidence type="ECO:0000256" key="6">
    <source>
        <dbReference type="HAMAP-Rule" id="MF_00347"/>
    </source>
</evidence>
<dbReference type="Gene3D" id="3.30.1840.10">
    <property type="entry name" value="Polyphosphate kinase middle domain"/>
    <property type="match status" value="1"/>
</dbReference>
<dbReference type="PIRSF" id="PIRSF015589">
    <property type="entry name" value="PP_kinase"/>
    <property type="match status" value="1"/>
</dbReference>
<dbReference type="SUPFAM" id="SSF140356">
    <property type="entry name" value="PPK N-terminal domain-like"/>
    <property type="match status" value="1"/>
</dbReference>
<comment type="function">
    <text evidence="6 7">Catalyzes the reversible transfer of the terminal phosphate of ATP to form a long-chain polyphosphate (polyP).</text>
</comment>
<comment type="PTM">
    <text evidence="6 7">An intermediate of this reaction is the autophosphorylated ppk in which a phosphate is covalently linked to a histidine residue through a N-P bond.</text>
</comment>
<dbReference type="PANTHER" id="PTHR30218">
    <property type="entry name" value="POLYPHOSPHATE KINASE"/>
    <property type="match status" value="1"/>
</dbReference>
<dbReference type="SUPFAM" id="SSF143724">
    <property type="entry name" value="PHP14-like"/>
    <property type="match status" value="1"/>
</dbReference>
<feature type="binding site" evidence="6">
    <location>
        <position position="472"/>
    </location>
    <ligand>
        <name>ATP</name>
        <dbReference type="ChEBI" id="CHEBI:30616"/>
    </ligand>
</feature>
<organism evidence="12 13">
    <name type="scientific">Odoribacter laneus YIT 12061</name>
    <dbReference type="NCBI Taxonomy" id="742817"/>
    <lineage>
        <taxon>Bacteria</taxon>
        <taxon>Pseudomonadati</taxon>
        <taxon>Bacteroidota</taxon>
        <taxon>Bacteroidia</taxon>
        <taxon>Bacteroidales</taxon>
        <taxon>Odoribacteraceae</taxon>
        <taxon>Odoribacter</taxon>
    </lineage>
</organism>
<dbReference type="AlphaFoldDB" id="H1DG28"/>
<dbReference type="InterPro" id="IPR036830">
    <property type="entry name" value="PP_kinase_middle_dom_sf"/>
</dbReference>
<evidence type="ECO:0000259" key="10">
    <source>
        <dbReference type="Pfam" id="PF13090"/>
    </source>
</evidence>
<dbReference type="Gene3D" id="1.20.58.310">
    <property type="entry name" value="Polyphosphate kinase N-terminal domain"/>
    <property type="match status" value="1"/>
</dbReference>
<keyword evidence="13" id="KW-1185">Reference proteome</keyword>
<feature type="domain" description="Polyphosphate kinase C-terminal" evidence="11">
    <location>
        <begin position="340"/>
        <end position="498"/>
    </location>
</feature>
<gene>
    <name evidence="6" type="primary">ppk</name>
    <name evidence="12" type="ORF">HMPREF9449_01214</name>
</gene>
<dbReference type="Pfam" id="PF17941">
    <property type="entry name" value="PP_kinase_C_1"/>
    <property type="match status" value="1"/>
</dbReference>
<dbReference type="SUPFAM" id="SSF56024">
    <property type="entry name" value="Phospholipase D/nuclease"/>
    <property type="match status" value="2"/>
</dbReference>
<sequence>MKKNGKYDTEIYIERDISWMYFNQRILLEAEKTSVPLLERLSFLGIYSNNLDEFFRVRVATLNRIIEYKGKAIQQEKAITINTFKTINRLNICYSTEFENTFHIIDESLKQNNIWLLNEKELNPEQKNFICHLYHNRLNGSTTPLFISTFQQLDEQPDDAIYLAVLLNSKKNPASARTKITYAFIELPVKEYGRFLRLPDADGKTCLIFLDDAVRFCLPFIFEGTPFCGFEAYTFKFTKDAEMELDTDLRNSVMQKIAKGVKSRKKGEPIRLVYDACMPANMLKHIARMLNIDKWDTQVAGGRYHNMKDLMKFPDCNRRDLKYKPLLPIFKPEFTSSDSLLEIIRQKDRFLHYPYHSFSSFLRVLREAAISQDVTTIKMTLYRLAKDSKVVQTLISAARNGKKVTVVIELLARFDEASNISWSKQMQDAGIRVIFGVEGLKVHSKLLFIGSKKGDIACISTGNFHEGNAAQYTDVTLFTDRKKLVQEVNAVFTFIEKPYVPVHFRELLVSPNDMRKQLIQRINREIKNAKTGKTAYILGKVNHITDKIIIEKLYEASTAGVKIDLLVRGNCSVVTGLAGISENIRINGIIDRYLEHSRIFIFANGGRETYILGSADWMPRNFDNRIEVMTPVYDKNIQAELKRIVEYGLRDTYQGRIVDGSGRNLPWILSSGEPLRSQTALYEYYSEQAGPQNKQCQF</sequence>
<dbReference type="GO" id="GO:0009358">
    <property type="term" value="C:polyphosphate kinase complex"/>
    <property type="evidence" value="ECO:0007669"/>
    <property type="project" value="InterPro"/>
</dbReference>
<dbReference type="RefSeq" id="WP_009136362.1">
    <property type="nucleotide sequence ID" value="NZ_JH594596.1"/>
</dbReference>
<feature type="binding site" evidence="6">
    <location>
        <position position="596"/>
    </location>
    <ligand>
        <name>ATP</name>
        <dbReference type="ChEBI" id="CHEBI:30616"/>
    </ligand>
</feature>
<evidence type="ECO:0000256" key="4">
    <source>
        <dbReference type="ARBA" id="ARBA00022777"/>
    </source>
</evidence>